<dbReference type="GO" id="GO:0046872">
    <property type="term" value="F:metal ion binding"/>
    <property type="evidence" value="ECO:0007669"/>
    <property type="project" value="InterPro"/>
</dbReference>
<dbReference type="EMBL" id="QJVD01000003">
    <property type="protein sequence ID" value="PYI68960.1"/>
    <property type="molecule type" value="Genomic_DNA"/>
</dbReference>
<proteinExistence type="predicted"/>
<comment type="caution">
    <text evidence="2">The sequence shown here is derived from an EMBL/GenBank/DDBJ whole genome shotgun (WGS) entry which is preliminary data.</text>
</comment>
<name>A0A2V5LMQ2_9MICC</name>
<gene>
    <name evidence="2" type="ORF">CVV68_03920</name>
</gene>
<dbReference type="InterPro" id="IPR034660">
    <property type="entry name" value="DinB/YfiT-like"/>
</dbReference>
<dbReference type="Gene3D" id="1.20.120.450">
    <property type="entry name" value="dinb family like domain"/>
    <property type="match status" value="1"/>
</dbReference>
<dbReference type="InterPro" id="IPR017517">
    <property type="entry name" value="Maleyloyr_isom"/>
</dbReference>
<keyword evidence="3" id="KW-1185">Reference proteome</keyword>
<dbReference type="OrthoDB" id="5185819at2"/>
<dbReference type="SUPFAM" id="SSF109854">
    <property type="entry name" value="DinB/YfiT-like putative metalloenzymes"/>
    <property type="match status" value="1"/>
</dbReference>
<evidence type="ECO:0000259" key="1">
    <source>
        <dbReference type="Pfam" id="PF11716"/>
    </source>
</evidence>
<evidence type="ECO:0000313" key="3">
    <source>
        <dbReference type="Proteomes" id="UP000247832"/>
    </source>
</evidence>
<dbReference type="NCBIfam" id="TIGR03083">
    <property type="entry name" value="maleylpyruvate isomerase family mycothiol-dependent enzyme"/>
    <property type="match status" value="1"/>
</dbReference>
<organism evidence="2 3">
    <name type="scientific">Arthrobacter livingstonensis</name>
    <dbReference type="NCBI Taxonomy" id="670078"/>
    <lineage>
        <taxon>Bacteria</taxon>
        <taxon>Bacillati</taxon>
        <taxon>Actinomycetota</taxon>
        <taxon>Actinomycetes</taxon>
        <taxon>Micrococcales</taxon>
        <taxon>Micrococcaceae</taxon>
        <taxon>Arthrobacter</taxon>
    </lineage>
</organism>
<evidence type="ECO:0000313" key="2">
    <source>
        <dbReference type="EMBL" id="PYI68960.1"/>
    </source>
</evidence>
<reference evidence="2 3" key="1">
    <citation type="submission" date="2018-05" db="EMBL/GenBank/DDBJ databases">
        <title>Genetic diversity of glacier-inhabiting Cryobacterium bacteria in China and description of Cryobacterium mengkeensis sp. nov. and Arthrobacter glacialis sp. nov.</title>
        <authorList>
            <person name="Liu Q."/>
            <person name="Xin Y.-H."/>
        </authorList>
    </citation>
    <scope>NUCLEOTIDE SEQUENCE [LARGE SCALE GENOMIC DNA]</scope>
    <source>
        <strain evidence="2 3">LI2</strain>
    </source>
</reference>
<sequence>MPISATAIPAAKRADSAALYLTVMAGTADFLAALPAGLWDAATDCAGWTVRDVVGHLVGAQEDILSVRSTLRHRQTGRRRYPSLSPLDAANQAQVDDHAGQTTTDLVALYRANAPKVAARVASFSRLMGRISVQADMAPGGAALRLGYLYNVIYLRDAWMHGIDLARATGLPRPATDADGPILEQIMRDASVEWVSRRGASRDAPRGTSPVSAHSLTVELSGEISGAWHLGGEGPQARVSGVGLETVRGLSGRTPDSGLICLEGDPDQVGRLAALRILF</sequence>
<feature type="domain" description="Mycothiol-dependent maleylpyruvate isomerase metal-binding" evidence="1">
    <location>
        <begin position="24"/>
        <end position="166"/>
    </location>
</feature>
<dbReference type="Proteomes" id="UP000247832">
    <property type="component" value="Unassembled WGS sequence"/>
</dbReference>
<dbReference type="Pfam" id="PF11716">
    <property type="entry name" value="MDMPI_N"/>
    <property type="match status" value="1"/>
</dbReference>
<dbReference type="RefSeq" id="WP_110499709.1">
    <property type="nucleotide sequence ID" value="NZ_QJVD01000003.1"/>
</dbReference>
<dbReference type="AlphaFoldDB" id="A0A2V5LMQ2"/>
<accession>A0A2V5LMQ2</accession>
<dbReference type="InterPro" id="IPR024344">
    <property type="entry name" value="MDMPI_metal-binding"/>
</dbReference>
<protein>
    <recommendedName>
        <fullName evidence="1">Mycothiol-dependent maleylpyruvate isomerase metal-binding domain-containing protein</fullName>
    </recommendedName>
</protein>